<keyword evidence="4 5" id="KW-0378">Hydrolase</keyword>
<dbReference type="EC" id="3.1.1.85" evidence="5"/>
<feature type="binding site" evidence="5">
    <location>
        <position position="226"/>
    </location>
    <ligand>
        <name>substrate</name>
    </ligand>
</feature>
<dbReference type="PANTHER" id="PTHR43798">
    <property type="entry name" value="MONOACYLGLYCEROL LIPASE"/>
    <property type="match status" value="1"/>
</dbReference>
<protein>
    <recommendedName>
        <fullName evidence="5">Pimeloyl-[acyl-carrier protein] methyl ester esterase</fullName>
        <ecNumber evidence="5">3.1.1.85</ecNumber>
    </recommendedName>
    <alternativeName>
        <fullName evidence="5">Biotin synthesis protein BioH</fullName>
    </alternativeName>
    <alternativeName>
        <fullName evidence="5">Carboxylesterase BioH</fullName>
    </alternativeName>
</protein>
<dbReference type="EMBL" id="CP009888">
    <property type="protein sequence ID" value="AIY64105.1"/>
    <property type="molecule type" value="Genomic_DNA"/>
</dbReference>
<comment type="subcellular location">
    <subcellularLocation>
        <location evidence="5">Cytoplasm</location>
    </subcellularLocation>
</comment>
<evidence type="ECO:0000256" key="2">
    <source>
        <dbReference type="ARBA" id="ARBA00022490"/>
    </source>
</evidence>
<dbReference type="STRING" id="1348114.OM33_02255"/>
<feature type="active site" evidence="5">
    <location>
        <position position="226"/>
    </location>
</feature>
<feature type="domain" description="AB hydrolase-1" evidence="6">
    <location>
        <begin position="4"/>
        <end position="232"/>
    </location>
</feature>
<dbReference type="KEGG" id="pseo:OM33_02255"/>
<dbReference type="Pfam" id="PF00561">
    <property type="entry name" value="Abhydrolase_1"/>
    <property type="match status" value="1"/>
</dbReference>
<proteinExistence type="inferred from homology"/>
<dbReference type="SUPFAM" id="SSF53474">
    <property type="entry name" value="alpha/beta-Hydrolases"/>
    <property type="match status" value="1"/>
</dbReference>
<evidence type="ECO:0000256" key="3">
    <source>
        <dbReference type="ARBA" id="ARBA00022756"/>
    </source>
</evidence>
<evidence type="ECO:0000259" key="6">
    <source>
        <dbReference type="Pfam" id="PF00561"/>
    </source>
</evidence>
<dbReference type="NCBIfam" id="TIGR01738">
    <property type="entry name" value="bioH"/>
    <property type="match status" value="1"/>
</dbReference>
<comment type="pathway">
    <text evidence="5">Cofactor biosynthesis; biotin biosynthesis.</text>
</comment>
<keyword evidence="3 5" id="KW-0093">Biotin biosynthesis</keyword>
<feature type="active site" description="Nucleophile" evidence="5">
    <location>
        <position position="73"/>
    </location>
</feature>
<feature type="active site" evidence="5">
    <location>
        <position position="198"/>
    </location>
</feature>
<dbReference type="eggNOG" id="COG2267">
    <property type="taxonomic scope" value="Bacteria"/>
</dbReference>
<keyword evidence="1 5" id="KW-0719">Serine esterase</keyword>
<evidence type="ECO:0000256" key="4">
    <source>
        <dbReference type="ARBA" id="ARBA00022801"/>
    </source>
</evidence>
<feature type="binding site" evidence="5">
    <location>
        <position position="10"/>
    </location>
    <ligand>
        <name>substrate</name>
    </ligand>
</feature>
<reference evidence="7 8" key="1">
    <citation type="submission" date="2014-11" db="EMBL/GenBank/DDBJ databases">
        <title>Complete Genome Sequence of Pseudoalteromonas sp. Strain OCN003 Isolated from Kaneohe Bay, Oahu, Hawaii.</title>
        <authorList>
            <person name="Beurmann S."/>
            <person name="Videau P."/>
            <person name="Ushijima B."/>
            <person name="Smith A.M."/>
            <person name="Aeby G.S."/>
            <person name="Callahan S.M."/>
            <person name="Belcaid M."/>
        </authorList>
    </citation>
    <scope>NUCLEOTIDE SEQUENCE [LARGE SCALE GENOMIC DNA]</scope>
    <source>
        <strain evidence="7 8">OCN003</strain>
    </source>
</reference>
<feature type="binding site" evidence="5">
    <location>
        <begin position="134"/>
        <end position="138"/>
    </location>
    <ligand>
        <name>substrate</name>
    </ligand>
</feature>
<keyword evidence="8" id="KW-1185">Reference proteome</keyword>
<dbReference type="AlphaFoldDB" id="A0A0A7EBX1"/>
<evidence type="ECO:0000256" key="1">
    <source>
        <dbReference type="ARBA" id="ARBA00022487"/>
    </source>
</evidence>
<dbReference type="GO" id="GO:0009102">
    <property type="term" value="P:biotin biosynthetic process"/>
    <property type="evidence" value="ECO:0007669"/>
    <property type="project" value="UniProtKB-UniRule"/>
</dbReference>
<comment type="catalytic activity">
    <reaction evidence="5">
        <text>6-carboxyhexanoyl-[ACP] methyl ester + H2O = 6-carboxyhexanoyl-[ACP] + methanol + H(+)</text>
        <dbReference type="Rhea" id="RHEA:42700"/>
        <dbReference type="Rhea" id="RHEA-COMP:9955"/>
        <dbReference type="Rhea" id="RHEA-COMP:10186"/>
        <dbReference type="ChEBI" id="CHEBI:15377"/>
        <dbReference type="ChEBI" id="CHEBI:15378"/>
        <dbReference type="ChEBI" id="CHEBI:17790"/>
        <dbReference type="ChEBI" id="CHEBI:78846"/>
        <dbReference type="ChEBI" id="CHEBI:82735"/>
        <dbReference type="EC" id="3.1.1.85"/>
    </reaction>
</comment>
<dbReference type="InterPro" id="IPR000073">
    <property type="entry name" value="AB_hydrolase_1"/>
</dbReference>
<dbReference type="GO" id="GO:0005737">
    <property type="term" value="C:cytoplasm"/>
    <property type="evidence" value="ECO:0007669"/>
    <property type="project" value="UniProtKB-SubCell"/>
</dbReference>
<accession>A0A0A7EBX1</accession>
<evidence type="ECO:0000313" key="8">
    <source>
        <dbReference type="Proteomes" id="UP000030341"/>
    </source>
</evidence>
<dbReference type="GO" id="GO:0016020">
    <property type="term" value="C:membrane"/>
    <property type="evidence" value="ECO:0007669"/>
    <property type="project" value="TreeGrafter"/>
</dbReference>
<evidence type="ECO:0000256" key="5">
    <source>
        <dbReference type="HAMAP-Rule" id="MF_01260"/>
    </source>
</evidence>
<dbReference type="Gene3D" id="3.40.50.1820">
    <property type="entry name" value="alpha/beta hydrolase"/>
    <property type="match status" value="1"/>
</dbReference>
<evidence type="ECO:0000313" key="7">
    <source>
        <dbReference type="EMBL" id="AIY64105.1"/>
    </source>
</evidence>
<dbReference type="UniPathway" id="UPA00078"/>
<comment type="function">
    <text evidence="5">The physiological role of BioH is to remove the methyl group introduced by BioC when the pimeloyl moiety is complete. It allows to synthesize pimeloyl-ACP via the fatty acid synthetic pathway through the hydrolysis of the ester bonds of pimeloyl-ACP esters.</text>
</comment>
<dbReference type="GO" id="GO:0090499">
    <property type="term" value="F:pimelyl-[acyl-carrier protein] methyl ester esterase activity"/>
    <property type="evidence" value="ECO:0007669"/>
    <property type="project" value="UniProtKB-EC"/>
</dbReference>
<dbReference type="RefSeq" id="WP_038638215.1">
    <property type="nucleotide sequence ID" value="NZ_CP009888.1"/>
</dbReference>
<keyword evidence="2 5" id="KW-0963">Cytoplasm</keyword>
<dbReference type="HAMAP" id="MF_01260">
    <property type="entry name" value="Carboxylester"/>
    <property type="match status" value="1"/>
</dbReference>
<dbReference type="InterPro" id="IPR029058">
    <property type="entry name" value="AB_hydrolase_fold"/>
</dbReference>
<dbReference type="Proteomes" id="UP000030341">
    <property type="component" value="Chromosome 1"/>
</dbReference>
<organism evidence="7 8">
    <name type="scientific">Pseudoalteromonas piratica</name>
    <dbReference type="NCBI Taxonomy" id="1348114"/>
    <lineage>
        <taxon>Bacteria</taxon>
        <taxon>Pseudomonadati</taxon>
        <taxon>Pseudomonadota</taxon>
        <taxon>Gammaproteobacteria</taxon>
        <taxon>Alteromonadales</taxon>
        <taxon>Pseudoalteromonadaceae</taxon>
        <taxon>Pseudoalteromonas</taxon>
    </lineage>
</organism>
<sequence length="246" mass="27292">MANVVLLHGWGMNQGIWQMQKEALERQSEHTINALNLPGFGGSKFDSDKYQLDAVTHQLAAEVAEGSVLVAWSLSGLVALKMAQLYPEKVRQIILIASSPYFASSDGWRGIEGKVLDTFMLQLRDDHKKTVERFLAIQAMGSEHAKQDIKQIKSLLAQYPEAQQVALSGGLEILKKDDLRSLFSQIAQPISGIFGRLDSLVPVKTVAKMKQLNTNFKADILTKASHAPFISHPDEFTNLLLSHIEK</sequence>
<comment type="similarity">
    <text evidence="5">Belongs to the AB hydrolase superfamily. Carboxylesterase BioH family.</text>
</comment>
<gene>
    <name evidence="5" type="primary">bioH</name>
    <name evidence="7" type="ORF">OM33_02255</name>
</gene>
<dbReference type="InterPro" id="IPR010076">
    <property type="entry name" value="BioH"/>
</dbReference>
<feature type="binding site" evidence="5">
    <location>
        <begin position="73"/>
        <end position="74"/>
    </location>
    <ligand>
        <name>substrate</name>
    </ligand>
</feature>
<dbReference type="HOGENOM" id="CLU_020336_12_2_6"/>
<name>A0A0A7EBX1_9GAMM</name>
<comment type="subunit">
    <text evidence="5">Monomer.</text>
</comment>
<dbReference type="InterPro" id="IPR050266">
    <property type="entry name" value="AB_hydrolase_sf"/>
</dbReference>
<dbReference type="PANTHER" id="PTHR43798:SF31">
    <property type="entry name" value="AB HYDROLASE SUPERFAMILY PROTEIN YCLE"/>
    <property type="match status" value="1"/>
</dbReference>
<dbReference type="OrthoDB" id="9780744at2"/>